<evidence type="ECO:0000313" key="1">
    <source>
        <dbReference type="EnsemblMetazoa" id="AFUN014107-PA"/>
    </source>
</evidence>
<reference evidence="1" key="1">
    <citation type="submission" date="2020-05" db="UniProtKB">
        <authorList>
            <consortium name="EnsemblMetazoa"/>
        </authorList>
    </citation>
    <scope>IDENTIFICATION</scope>
    <source>
        <strain evidence="1">FUMOZ</strain>
    </source>
</reference>
<organism evidence="1">
    <name type="scientific">Anopheles funestus</name>
    <name type="common">African malaria mosquito</name>
    <dbReference type="NCBI Taxonomy" id="62324"/>
    <lineage>
        <taxon>Eukaryota</taxon>
        <taxon>Metazoa</taxon>
        <taxon>Ecdysozoa</taxon>
        <taxon>Arthropoda</taxon>
        <taxon>Hexapoda</taxon>
        <taxon>Insecta</taxon>
        <taxon>Pterygota</taxon>
        <taxon>Neoptera</taxon>
        <taxon>Endopterygota</taxon>
        <taxon>Diptera</taxon>
        <taxon>Nematocera</taxon>
        <taxon>Culicoidea</taxon>
        <taxon>Culicidae</taxon>
        <taxon>Anophelinae</taxon>
        <taxon>Anopheles</taxon>
    </lineage>
</organism>
<dbReference type="VEuPathDB" id="VectorBase:AFUN014107"/>
<proteinExistence type="predicted"/>
<name>A0A182S0S8_ANOFN</name>
<dbReference type="AlphaFoldDB" id="A0A182S0S8"/>
<sequence length="50" mass="5555">MLRLHLFSPLDMMSMPCAFCCSLYSFLSSVLSSATKASECRPVFSFAKVL</sequence>
<dbReference type="EnsemblMetazoa" id="AFUN014107-RA">
    <property type="protein sequence ID" value="AFUN014107-PA"/>
    <property type="gene ID" value="AFUN014107"/>
</dbReference>
<protein>
    <submittedName>
        <fullName evidence="1">Uncharacterized protein</fullName>
    </submittedName>
</protein>
<accession>A0A182S0S8</accession>